<evidence type="ECO:0000313" key="1">
    <source>
        <dbReference type="EMBL" id="KKN43870.1"/>
    </source>
</evidence>
<comment type="caution">
    <text evidence="1">The sequence shown here is derived from an EMBL/GenBank/DDBJ whole genome shotgun (WGS) entry which is preliminary data.</text>
</comment>
<dbReference type="AlphaFoldDB" id="A0A0F9QIG5"/>
<name>A0A0F9QIG5_9ZZZZ</name>
<proteinExistence type="predicted"/>
<dbReference type="EMBL" id="LAZR01001483">
    <property type="protein sequence ID" value="KKN43870.1"/>
    <property type="molecule type" value="Genomic_DNA"/>
</dbReference>
<sequence length="64" mass="7694">MTDEELQTLLKKHRNIIMTDEERFRQRCSFVYGNLSISRHERGLPEISREEVERVAREMDAEDV</sequence>
<accession>A0A0F9QIG5</accession>
<organism evidence="1">
    <name type="scientific">marine sediment metagenome</name>
    <dbReference type="NCBI Taxonomy" id="412755"/>
    <lineage>
        <taxon>unclassified sequences</taxon>
        <taxon>metagenomes</taxon>
        <taxon>ecological metagenomes</taxon>
    </lineage>
</organism>
<reference evidence="1" key="1">
    <citation type="journal article" date="2015" name="Nature">
        <title>Complex archaea that bridge the gap between prokaryotes and eukaryotes.</title>
        <authorList>
            <person name="Spang A."/>
            <person name="Saw J.H."/>
            <person name="Jorgensen S.L."/>
            <person name="Zaremba-Niedzwiedzka K."/>
            <person name="Martijn J."/>
            <person name="Lind A.E."/>
            <person name="van Eijk R."/>
            <person name="Schleper C."/>
            <person name="Guy L."/>
            <person name="Ettema T.J."/>
        </authorList>
    </citation>
    <scope>NUCLEOTIDE SEQUENCE</scope>
</reference>
<gene>
    <name evidence="1" type="ORF">LCGC14_0698840</name>
</gene>
<protein>
    <submittedName>
        <fullName evidence="1">Uncharacterized protein</fullName>
    </submittedName>
</protein>